<feature type="domain" description="PAC" evidence="19">
    <location>
        <begin position="220"/>
        <end position="274"/>
    </location>
</feature>
<keyword evidence="9" id="KW-0902">Two-component regulatory system</keyword>
<dbReference type="SMART" id="SM00086">
    <property type="entry name" value="PAC"/>
    <property type="match status" value="3"/>
</dbReference>
<dbReference type="SUPFAM" id="SSF55874">
    <property type="entry name" value="ATPase domain of HSP90 chaperone/DNA topoisomerase II/histidine kinase"/>
    <property type="match status" value="1"/>
</dbReference>
<feature type="non-terminal residue" evidence="20">
    <location>
        <position position="1836"/>
    </location>
</feature>
<comment type="catalytic activity">
    <reaction evidence="1">
        <text>ATP + protein L-histidine = ADP + protein N-phospho-L-histidine.</text>
        <dbReference type="EC" id="2.7.13.3"/>
    </reaction>
</comment>
<feature type="modified residue" description="4-aspartylphosphate" evidence="13">
    <location>
        <position position="1559"/>
    </location>
</feature>
<keyword evidence="14" id="KW-0175">Coiled coil</keyword>
<evidence type="ECO:0000256" key="13">
    <source>
        <dbReference type="PROSITE-ProRule" id="PRU00169"/>
    </source>
</evidence>
<evidence type="ECO:0000313" key="21">
    <source>
        <dbReference type="Proteomes" id="UP000621799"/>
    </source>
</evidence>
<feature type="compositionally biased region" description="Polar residues" evidence="15">
    <location>
        <begin position="1786"/>
        <end position="1795"/>
    </location>
</feature>
<dbReference type="GO" id="GO:0000155">
    <property type="term" value="F:phosphorelay sensor kinase activity"/>
    <property type="evidence" value="ECO:0007669"/>
    <property type="project" value="InterPro"/>
</dbReference>
<evidence type="ECO:0000256" key="2">
    <source>
        <dbReference type="ARBA" id="ARBA00006402"/>
    </source>
</evidence>
<evidence type="ECO:0000256" key="9">
    <source>
        <dbReference type="ARBA" id="ARBA00023012"/>
    </source>
</evidence>
<evidence type="ECO:0000256" key="14">
    <source>
        <dbReference type="SAM" id="Coils"/>
    </source>
</evidence>
<feature type="compositionally biased region" description="Polar residues" evidence="15">
    <location>
        <begin position="1802"/>
        <end position="1817"/>
    </location>
</feature>
<dbReference type="Pfam" id="PF13426">
    <property type="entry name" value="PAS_9"/>
    <property type="match status" value="1"/>
</dbReference>
<evidence type="ECO:0000256" key="3">
    <source>
        <dbReference type="ARBA" id="ARBA00012438"/>
    </source>
</evidence>
<dbReference type="NCBIfam" id="TIGR00229">
    <property type="entry name" value="sensory_box"/>
    <property type="match status" value="4"/>
</dbReference>
<dbReference type="PROSITE" id="PS50112">
    <property type="entry name" value="PAS"/>
    <property type="match status" value="3"/>
</dbReference>
<sequence length="1836" mass="206995">MSNILKKFLASFQLEYLVLDRDLEIVEMSLNAGKFADVDREVQIGRDVRAAFPEIVGIEPQLQGILDGRRQRWTISAIDRRSSPERPFYFDLYVLGGSDETLCDRLFMVFEDSTERTLVKQHLVQEVHETKLLLNNLSRTRSYLHQIITEMADVLLMMTHTGTIVTANQTAQDLLGYDEAELMGQPISMLSPDADLLLNLLLQLGKQSRSFPTPDDREILKVQVEIVCQTQTGEPVPIAFSCSAIYSDFDEDPTFICVGRDITQRRENDAAIAKMNAALARKVGRQNEQLKETISQLEREMAERQRAEAALHNIVAGTASVTGKEFFRALVRHLALALGVRYAFVTETDRENLDRVQLLAGWTGDRFLETSQLEIANKPCEQVRCQGKPLCYPKGLQEHFPDALDLVEMGAVSYFGIPLFDTHQQPVGNLCVLDDKPLSDPQRVQYIISVFAARAAAELQRKWAEEALYQVNNDLENRVRERTAELTQANSALDSEIAGRTWAEAALRDSEERWQLALRGTGDGIWDWNPNSNEMFFSSRWQEMLGYENGEVGDRFGAWLERVHPDEREWVMATLSEHLARQTPYYTVEHRMRCRDGSYKWILNRGQALWDQVGTPMRMVGSITDISDRKRSEEALRASEIRLRKQQLAMLEMASKPQLYSGDLEVALREIVQVASRTLNVERTSVWFYNEDRSKLHCRLLYEITPDCYSQGDEMEKANSANYFRAIESQSAIAVDRVGSDPRTQDYFERYLAPLGITSTLDVPIRVGGQTMGILCHEHIGPTRPWAVEEQNFANYLAYVISLAIEARERERAQVARAESQERLDSILASLDDVVWSRSVTDGALLYISSAATKLYNRNTAEFLRDPDLWRQSIHPDDRQRYDLAHLEALDMGSNAVEFRIVKASGEVRWLQERARSISNRSGQPIRLDGIARDITERKQAEEALAKRERYLVALVEVQRRLLVGGDRIFEHSRTIEPLGRASDASRVYICEREVHRRQTIRLAQWCALDPNWESEGMGEERSIATDLCSRWLELLSQGQEVVGVPQDFPPSECQMLVERGLHSILILPLFVNDRFFGSMGFEHYTHPKEWDSLEIELLRAAATAISLFLERQLAEQALLAERQQLRQIITNVPVAMALLDRQMRYLAHSDRWLIDYNLQDEQLIGRSHYELFPDLPETWIEADRRALAGDVISSPEESWNRADGSTLYLRRAIQPWYASEGEIGGIAIVTQVINELVEAREAAIEASRMKSQFLANMSHEIRTPMNGVIGMTDLLLKTPLNREQQDFVKTLRTSGQNLLLLINDILDFSKLEAGQMQLETIDFDLNTCLEDAIDLLATQAQSKGLELFAAIDRRVPADLRGDAARLRQILLNLIGNAIKFTVKGEVLVGVSWVEAESSDVGDQMQLPIVLRFEVKDTGICIAPESQNKLFDSFSQVDASTTRQYGGTGLGLAISKQLVALMGGKIGVTSCLGRGSTFWFTAGFEPAQRQVSPRTLDFPEVSGLRLLIVDDNPNSSEAIGAYAAAWGIQCDRIRDAQSAVAALRKAVKNRRPYHLVTIDLQNPKLQGEMLGQFISFDPELSQTKWIVQASIRQHEQVKRLLEEGASGYVLKPMKASRLLETIARIAGGMAPENASFDGSSLSGATSENSTLLIPPERLKVLKILVVEDTPINQKVIINQLKQLGIGRVVCATNGLEALERLSADDYDVVLMDCLMPVLDGYETTKALREREGEERHTTIVAMTANALKGDRQKCLDAGMDDYISKPVDLGNLASVLSQWLSKPTTLSENVESQKPQRPPTVPQTLDNPTPSIDSSMQPPVDLDRLAQFTLGEPEFQ</sequence>
<feature type="domain" description="PAC" evidence="19">
    <location>
        <begin position="586"/>
        <end position="638"/>
    </location>
</feature>
<dbReference type="Pfam" id="PF01590">
    <property type="entry name" value="GAF"/>
    <property type="match status" value="3"/>
</dbReference>
<dbReference type="SUPFAM" id="SSF55785">
    <property type="entry name" value="PYP-like sensor domain (PAS domain)"/>
    <property type="match status" value="4"/>
</dbReference>
<dbReference type="SMART" id="SM00091">
    <property type="entry name" value="PAS"/>
    <property type="match status" value="4"/>
</dbReference>
<keyword evidence="6" id="KW-0547">Nucleotide-binding</keyword>
<feature type="domain" description="PAS" evidence="18">
    <location>
        <begin position="820"/>
        <end position="893"/>
    </location>
</feature>
<feature type="region of interest" description="Disordered" evidence="15">
    <location>
        <begin position="1786"/>
        <end position="1836"/>
    </location>
</feature>
<dbReference type="Pfam" id="PF00072">
    <property type="entry name" value="Response_reg"/>
    <property type="match status" value="2"/>
</dbReference>
<dbReference type="InterPro" id="IPR011006">
    <property type="entry name" value="CheY-like_superfamily"/>
</dbReference>
<dbReference type="InterPro" id="IPR036097">
    <property type="entry name" value="HisK_dim/P_sf"/>
</dbReference>
<dbReference type="CDD" id="cd00130">
    <property type="entry name" value="PAS"/>
    <property type="match status" value="4"/>
</dbReference>
<dbReference type="EMBL" id="JADEXN010000217">
    <property type="protein sequence ID" value="MBE9041592.1"/>
    <property type="molecule type" value="Genomic_DNA"/>
</dbReference>
<dbReference type="InterPro" id="IPR003018">
    <property type="entry name" value="GAF"/>
</dbReference>
<dbReference type="Pfam" id="PF08447">
    <property type="entry name" value="PAS_3"/>
    <property type="match status" value="2"/>
</dbReference>
<comment type="subunit">
    <text evidence="10">At low DSF concentrations, interacts with RpfF.</text>
</comment>
<dbReference type="Proteomes" id="UP000621799">
    <property type="component" value="Unassembled WGS sequence"/>
</dbReference>
<evidence type="ECO:0000259" key="18">
    <source>
        <dbReference type="PROSITE" id="PS50112"/>
    </source>
</evidence>
<keyword evidence="5" id="KW-0808">Transferase</keyword>
<dbReference type="Gene3D" id="1.10.287.130">
    <property type="match status" value="1"/>
</dbReference>
<dbReference type="SMART" id="SM00388">
    <property type="entry name" value="HisKA"/>
    <property type="match status" value="1"/>
</dbReference>
<evidence type="ECO:0000256" key="1">
    <source>
        <dbReference type="ARBA" id="ARBA00000085"/>
    </source>
</evidence>
<dbReference type="Gene3D" id="3.30.450.20">
    <property type="entry name" value="PAS domain"/>
    <property type="match status" value="4"/>
</dbReference>
<evidence type="ECO:0000256" key="4">
    <source>
        <dbReference type="ARBA" id="ARBA00022553"/>
    </source>
</evidence>
<dbReference type="FunFam" id="3.30.565.10:FF:000010">
    <property type="entry name" value="Sensor histidine kinase RcsC"/>
    <property type="match status" value="1"/>
</dbReference>
<evidence type="ECO:0000256" key="15">
    <source>
        <dbReference type="SAM" id="MobiDB-lite"/>
    </source>
</evidence>
<feature type="domain" description="Histidine kinase" evidence="16">
    <location>
        <begin position="1257"/>
        <end position="1486"/>
    </location>
</feature>
<feature type="coiled-coil region" evidence="14">
    <location>
        <begin position="280"/>
        <end position="310"/>
    </location>
</feature>
<dbReference type="InterPro" id="IPR036890">
    <property type="entry name" value="HATPase_C_sf"/>
</dbReference>
<dbReference type="PROSITE" id="PS50113">
    <property type="entry name" value="PAC"/>
    <property type="match status" value="3"/>
</dbReference>
<dbReference type="Pfam" id="PF02518">
    <property type="entry name" value="HATPase_c"/>
    <property type="match status" value="1"/>
</dbReference>
<dbReference type="InterPro" id="IPR035965">
    <property type="entry name" value="PAS-like_dom_sf"/>
</dbReference>
<feature type="domain" description="PAS" evidence="18">
    <location>
        <begin position="140"/>
        <end position="193"/>
    </location>
</feature>
<accession>A0A928VWM1</accession>
<dbReference type="CDD" id="cd16922">
    <property type="entry name" value="HATPase_EvgS-ArcB-TorS-like"/>
    <property type="match status" value="1"/>
</dbReference>
<protein>
    <recommendedName>
        <fullName evidence="12">Circadian input-output histidine kinase CikA</fullName>
        <ecNumber evidence="3">2.7.13.3</ecNumber>
    </recommendedName>
    <alternativeName>
        <fullName evidence="11">Sensory/regulatory protein RpfC</fullName>
    </alternativeName>
</protein>
<dbReference type="InterPro" id="IPR001610">
    <property type="entry name" value="PAC"/>
</dbReference>
<keyword evidence="8" id="KW-0067">ATP-binding</keyword>
<dbReference type="PROSITE" id="PS50109">
    <property type="entry name" value="HIS_KIN"/>
    <property type="match status" value="1"/>
</dbReference>
<dbReference type="InterPro" id="IPR000014">
    <property type="entry name" value="PAS"/>
</dbReference>
<comment type="caution">
    <text evidence="20">The sequence shown here is derived from an EMBL/GenBank/DDBJ whole genome shotgun (WGS) entry which is preliminary data.</text>
</comment>
<evidence type="ECO:0000259" key="19">
    <source>
        <dbReference type="PROSITE" id="PS50113"/>
    </source>
</evidence>
<dbReference type="SMART" id="SM00448">
    <property type="entry name" value="REC"/>
    <property type="match status" value="2"/>
</dbReference>
<dbReference type="Gene3D" id="3.40.50.2300">
    <property type="match status" value="2"/>
</dbReference>
<dbReference type="InterPro" id="IPR000700">
    <property type="entry name" value="PAS-assoc_C"/>
</dbReference>
<dbReference type="PRINTS" id="PR00344">
    <property type="entry name" value="BCTRLSENSOR"/>
</dbReference>
<evidence type="ECO:0000256" key="8">
    <source>
        <dbReference type="ARBA" id="ARBA00022840"/>
    </source>
</evidence>
<feature type="domain" description="PAC" evidence="19">
    <location>
        <begin position="895"/>
        <end position="947"/>
    </location>
</feature>
<dbReference type="InterPro" id="IPR013656">
    <property type="entry name" value="PAS_4"/>
</dbReference>
<dbReference type="EC" id="2.7.13.3" evidence="3"/>
<comment type="similarity">
    <text evidence="2">In the N-terminal section; belongs to the phytochrome family.</text>
</comment>
<keyword evidence="21" id="KW-1185">Reference proteome</keyword>
<gene>
    <name evidence="20" type="ORF">IQ235_12455</name>
</gene>
<evidence type="ECO:0000256" key="10">
    <source>
        <dbReference type="ARBA" id="ARBA00064003"/>
    </source>
</evidence>
<evidence type="ECO:0000256" key="7">
    <source>
        <dbReference type="ARBA" id="ARBA00022777"/>
    </source>
</evidence>
<dbReference type="Gene3D" id="3.30.450.40">
    <property type="match status" value="3"/>
</dbReference>
<dbReference type="PANTHER" id="PTHR45339">
    <property type="entry name" value="HYBRID SIGNAL TRANSDUCTION HISTIDINE KINASE J"/>
    <property type="match status" value="1"/>
</dbReference>
<dbReference type="GO" id="GO:0005524">
    <property type="term" value="F:ATP binding"/>
    <property type="evidence" value="ECO:0007669"/>
    <property type="project" value="UniProtKB-KW"/>
</dbReference>
<dbReference type="Gene3D" id="3.30.565.10">
    <property type="entry name" value="Histidine kinase-like ATPase, C-terminal domain"/>
    <property type="match status" value="1"/>
</dbReference>
<evidence type="ECO:0000256" key="11">
    <source>
        <dbReference type="ARBA" id="ARBA00068150"/>
    </source>
</evidence>
<dbReference type="InterPro" id="IPR001789">
    <property type="entry name" value="Sig_transdc_resp-reg_receiver"/>
</dbReference>
<dbReference type="SUPFAM" id="SSF52172">
    <property type="entry name" value="CheY-like"/>
    <property type="match status" value="2"/>
</dbReference>
<dbReference type="InterPro" id="IPR005467">
    <property type="entry name" value="His_kinase_dom"/>
</dbReference>
<dbReference type="CDD" id="cd00082">
    <property type="entry name" value="HisKA"/>
    <property type="match status" value="1"/>
</dbReference>
<dbReference type="SMART" id="SM00065">
    <property type="entry name" value="GAF"/>
    <property type="match status" value="3"/>
</dbReference>
<feature type="domain" description="PAS" evidence="18">
    <location>
        <begin position="510"/>
        <end position="582"/>
    </location>
</feature>
<proteinExistence type="inferred from homology"/>
<reference evidence="20" key="1">
    <citation type="submission" date="2020-10" db="EMBL/GenBank/DDBJ databases">
        <authorList>
            <person name="Castelo-Branco R."/>
            <person name="Eusebio N."/>
            <person name="Adriana R."/>
            <person name="Vieira A."/>
            <person name="Brugerolle De Fraissinette N."/>
            <person name="Rezende De Castro R."/>
            <person name="Schneider M.P."/>
            <person name="Vasconcelos V."/>
            <person name="Leao P.N."/>
        </authorList>
    </citation>
    <scope>NUCLEOTIDE SEQUENCE</scope>
    <source>
        <strain evidence="20">LEGE 11467</strain>
    </source>
</reference>
<feature type="modified residue" description="4-aspartylphosphate" evidence="13">
    <location>
        <position position="1712"/>
    </location>
</feature>
<name>A0A928VWM1_9CYAN</name>
<dbReference type="InterPro" id="IPR013655">
    <property type="entry name" value="PAS_fold_3"/>
</dbReference>
<evidence type="ECO:0000259" key="17">
    <source>
        <dbReference type="PROSITE" id="PS50110"/>
    </source>
</evidence>
<feature type="domain" description="Response regulatory" evidence="17">
    <location>
        <begin position="1662"/>
        <end position="1780"/>
    </location>
</feature>
<dbReference type="RefSeq" id="WP_264321793.1">
    <property type="nucleotide sequence ID" value="NZ_JADEXN010000217.1"/>
</dbReference>
<dbReference type="InterPro" id="IPR003661">
    <property type="entry name" value="HisK_dim/P_dom"/>
</dbReference>
<evidence type="ECO:0000313" key="20">
    <source>
        <dbReference type="EMBL" id="MBE9041592.1"/>
    </source>
</evidence>
<dbReference type="Pfam" id="PF08448">
    <property type="entry name" value="PAS_4"/>
    <property type="match status" value="1"/>
</dbReference>
<dbReference type="InterPro" id="IPR003594">
    <property type="entry name" value="HATPase_dom"/>
</dbReference>
<dbReference type="PROSITE" id="PS50110">
    <property type="entry name" value="RESPONSE_REGULATORY"/>
    <property type="match status" value="2"/>
</dbReference>
<dbReference type="FunFam" id="1.10.287.130:FF:000002">
    <property type="entry name" value="Two-component osmosensing histidine kinase"/>
    <property type="match status" value="1"/>
</dbReference>
<keyword evidence="4 13" id="KW-0597">Phosphoprotein</keyword>
<dbReference type="InterPro" id="IPR029016">
    <property type="entry name" value="GAF-like_dom_sf"/>
</dbReference>
<dbReference type="PANTHER" id="PTHR45339:SF5">
    <property type="entry name" value="HISTIDINE KINASE"/>
    <property type="match status" value="1"/>
</dbReference>
<organism evidence="20 21">
    <name type="scientific">Zarconia navalis LEGE 11467</name>
    <dbReference type="NCBI Taxonomy" id="1828826"/>
    <lineage>
        <taxon>Bacteria</taxon>
        <taxon>Bacillati</taxon>
        <taxon>Cyanobacteriota</taxon>
        <taxon>Cyanophyceae</taxon>
        <taxon>Oscillatoriophycideae</taxon>
        <taxon>Oscillatoriales</taxon>
        <taxon>Oscillatoriales incertae sedis</taxon>
        <taxon>Zarconia</taxon>
        <taxon>Zarconia navalis</taxon>
    </lineage>
</organism>
<dbReference type="SUPFAM" id="SSF47384">
    <property type="entry name" value="Homodimeric domain of signal transducing histidine kinase"/>
    <property type="match status" value="1"/>
</dbReference>
<dbReference type="SUPFAM" id="SSF55781">
    <property type="entry name" value="GAF domain-like"/>
    <property type="match status" value="3"/>
</dbReference>
<dbReference type="SMART" id="SM00387">
    <property type="entry name" value="HATPase_c"/>
    <property type="match status" value="1"/>
</dbReference>
<dbReference type="InterPro" id="IPR004358">
    <property type="entry name" value="Sig_transdc_His_kin-like_C"/>
</dbReference>
<dbReference type="CDD" id="cd17546">
    <property type="entry name" value="REC_hyHK_CKI1_RcsC-like"/>
    <property type="match status" value="1"/>
</dbReference>
<evidence type="ECO:0000259" key="16">
    <source>
        <dbReference type="PROSITE" id="PS50109"/>
    </source>
</evidence>
<evidence type="ECO:0000256" key="6">
    <source>
        <dbReference type="ARBA" id="ARBA00022741"/>
    </source>
</evidence>
<feature type="domain" description="Response regulatory" evidence="17">
    <location>
        <begin position="1505"/>
        <end position="1626"/>
    </location>
</feature>
<dbReference type="Pfam" id="PF00512">
    <property type="entry name" value="HisKA"/>
    <property type="match status" value="1"/>
</dbReference>
<keyword evidence="7" id="KW-0418">Kinase</keyword>
<evidence type="ECO:0000256" key="5">
    <source>
        <dbReference type="ARBA" id="ARBA00022679"/>
    </source>
</evidence>
<evidence type="ECO:0000256" key="12">
    <source>
        <dbReference type="ARBA" id="ARBA00074306"/>
    </source>
</evidence>